<reference evidence="2" key="2">
    <citation type="journal article" date="2023" name="IMA Fungus">
        <title>Comparative genomic study of the Penicillium genus elucidates a diverse pangenome and 15 lateral gene transfer events.</title>
        <authorList>
            <person name="Petersen C."/>
            <person name="Sorensen T."/>
            <person name="Nielsen M.R."/>
            <person name="Sondergaard T.E."/>
            <person name="Sorensen J.L."/>
            <person name="Fitzpatrick D.A."/>
            <person name="Frisvad J.C."/>
            <person name="Nielsen K.L."/>
        </authorList>
    </citation>
    <scope>NUCLEOTIDE SEQUENCE</scope>
    <source>
        <strain evidence="2">IBT 21917</strain>
    </source>
</reference>
<feature type="signal peptide" evidence="1">
    <location>
        <begin position="1"/>
        <end position="22"/>
    </location>
</feature>
<organism evidence="2 3">
    <name type="scientific">Penicillium capsulatum</name>
    <dbReference type="NCBI Taxonomy" id="69766"/>
    <lineage>
        <taxon>Eukaryota</taxon>
        <taxon>Fungi</taxon>
        <taxon>Dikarya</taxon>
        <taxon>Ascomycota</taxon>
        <taxon>Pezizomycotina</taxon>
        <taxon>Eurotiomycetes</taxon>
        <taxon>Eurotiomycetidae</taxon>
        <taxon>Eurotiales</taxon>
        <taxon>Aspergillaceae</taxon>
        <taxon>Penicillium</taxon>
    </lineage>
</organism>
<evidence type="ECO:0000313" key="2">
    <source>
        <dbReference type="EMBL" id="KAJ5179143.1"/>
    </source>
</evidence>
<proteinExistence type="predicted"/>
<dbReference type="Proteomes" id="UP001146351">
    <property type="component" value="Unassembled WGS sequence"/>
</dbReference>
<feature type="chain" id="PRO_5040928103" description="Lysine-specific metallo-endopeptidase domain-containing protein" evidence="1">
    <location>
        <begin position="23"/>
        <end position="305"/>
    </location>
</feature>
<evidence type="ECO:0000313" key="3">
    <source>
        <dbReference type="Proteomes" id="UP001146351"/>
    </source>
</evidence>
<reference evidence="2" key="1">
    <citation type="submission" date="2022-11" db="EMBL/GenBank/DDBJ databases">
        <authorList>
            <person name="Petersen C."/>
        </authorList>
    </citation>
    <scope>NUCLEOTIDE SEQUENCE</scope>
    <source>
        <strain evidence="2">IBT 21917</strain>
    </source>
</reference>
<dbReference type="EMBL" id="JAPQKO010000002">
    <property type="protein sequence ID" value="KAJ5179143.1"/>
    <property type="molecule type" value="Genomic_DNA"/>
</dbReference>
<keyword evidence="3" id="KW-1185">Reference proteome</keyword>
<dbReference type="GO" id="GO:0008237">
    <property type="term" value="F:metallopeptidase activity"/>
    <property type="evidence" value="ECO:0007669"/>
    <property type="project" value="InterPro"/>
</dbReference>
<comment type="caution">
    <text evidence="2">The sequence shown here is derived from an EMBL/GenBank/DDBJ whole genome shotgun (WGS) entry which is preliminary data.</text>
</comment>
<keyword evidence="1" id="KW-0732">Signal</keyword>
<dbReference type="InterPro" id="IPR024079">
    <property type="entry name" value="MetalloPept_cat_dom_sf"/>
</dbReference>
<name>A0A9W9IHF3_9EURO</name>
<evidence type="ECO:0008006" key="4">
    <source>
        <dbReference type="Google" id="ProtNLM"/>
    </source>
</evidence>
<protein>
    <recommendedName>
        <fullName evidence="4">Lysine-specific metallo-endopeptidase domain-containing protein</fullName>
    </recommendedName>
</protein>
<dbReference type="AlphaFoldDB" id="A0A9W9IHF3"/>
<dbReference type="Gene3D" id="3.40.390.10">
    <property type="entry name" value="Collagenase (Catalytic Domain)"/>
    <property type="match status" value="1"/>
</dbReference>
<evidence type="ECO:0000256" key="1">
    <source>
        <dbReference type="SAM" id="SignalP"/>
    </source>
</evidence>
<gene>
    <name evidence="2" type="ORF">N7492_002353</name>
</gene>
<sequence length="305" mass="33506">MSQLLKLVHAIFILGTLHLISAAPTREKARNINKRSLNVGHCSPAQKQTITDGLTDVKSAAKSTTDRLQRLLHLLQSNTPRTGIVAEDRSTLQTFETIFGTVLHDSSDSGASMKNTIGKARVATIKARAEKVTSTLGSSAEPQLFYYCSEEFFEETCDGIWDQRPAHEGGQRYVDVSPTCAQDSRLNGYTWNVNGGNQDYTVLCPGKWASWSNNRLLSIQDRSLLGTSLDDISKRYVALTMMHELLHSDGIFKNNVAEDETAPGGIKAFKWEGIRALATSVRAGNAPRNAESVAYFMIGKVDVPK</sequence>
<dbReference type="OrthoDB" id="4188597at2759"/>
<accession>A0A9W9IHF3</accession>